<evidence type="ECO:0000313" key="2">
    <source>
        <dbReference type="EMBL" id="KKA17924.1"/>
    </source>
</evidence>
<dbReference type="GeneID" id="25320396"/>
<dbReference type="RefSeq" id="XP_013324536.1">
    <property type="nucleotide sequence ID" value="XM_013469082.1"/>
</dbReference>
<evidence type="ECO:0000256" key="1">
    <source>
        <dbReference type="SAM" id="MobiDB-lite"/>
    </source>
</evidence>
<dbReference type="Proteomes" id="UP000053958">
    <property type="component" value="Unassembled WGS sequence"/>
</dbReference>
<feature type="region of interest" description="Disordered" evidence="1">
    <location>
        <begin position="195"/>
        <end position="310"/>
    </location>
</feature>
<comment type="caution">
    <text evidence="2">The sequence shown here is derived from an EMBL/GenBank/DDBJ whole genome shotgun (WGS) entry which is preliminary data.</text>
</comment>
<reference evidence="2 3" key="1">
    <citation type="submission" date="2015-04" db="EMBL/GenBank/DDBJ databases">
        <authorList>
            <person name="Heijne W.H."/>
            <person name="Fedorova N.D."/>
            <person name="Nierman W.C."/>
            <person name="Vollebregt A.W."/>
            <person name="Zhao Z."/>
            <person name="Wu L."/>
            <person name="Kumar M."/>
            <person name="Stam H."/>
            <person name="van den Berg M.A."/>
            <person name="Pel H.J."/>
        </authorList>
    </citation>
    <scope>NUCLEOTIDE SEQUENCE [LARGE SCALE GENOMIC DNA]</scope>
    <source>
        <strain evidence="2 3">CBS 393.64</strain>
    </source>
</reference>
<feature type="compositionally biased region" description="Acidic residues" evidence="1">
    <location>
        <begin position="76"/>
        <end position="98"/>
    </location>
</feature>
<feature type="compositionally biased region" description="Low complexity" evidence="1">
    <location>
        <begin position="63"/>
        <end position="72"/>
    </location>
</feature>
<feature type="compositionally biased region" description="Basic and acidic residues" evidence="1">
    <location>
        <begin position="255"/>
        <end position="270"/>
    </location>
</feature>
<gene>
    <name evidence="2" type="ORF">T310_8135</name>
</gene>
<name>A0A0F4YI78_RASE3</name>
<proteinExistence type="predicted"/>
<dbReference type="EMBL" id="LASV01000527">
    <property type="protein sequence ID" value="KKA17924.1"/>
    <property type="molecule type" value="Genomic_DNA"/>
</dbReference>
<sequence>MGKDSRPFLLNPTELYEAFCLLRPAEDFVYGIRAQVALTIAQLVVLVLFYPWIGMCSEGVATATTSSSTGAVQREEGEEGEGEDEANFDAEDSQEEETSLCPAGPASGTAAGNLQADPGRPGPAHLHRSRPGGRFMGQPGAYGVRLARGHAASLGRHHDRKSDHTPAADAELHRAAADLSADLLRMHRPAVREQPVRLQPADGVSGVCEQHPAAAPPADPTSADHAGELGEPVRVATDKHASHAAVGDPSVGEDVDGRGREDARADHAEDPLQLPRGMVRLGDSAQVRRGYAASGEEERARLDGIFARGE</sequence>
<dbReference type="AlphaFoldDB" id="A0A0F4YI78"/>
<feature type="region of interest" description="Disordered" evidence="1">
    <location>
        <begin position="63"/>
        <end position="140"/>
    </location>
</feature>
<accession>A0A0F4YI78</accession>
<evidence type="ECO:0000313" key="3">
    <source>
        <dbReference type="Proteomes" id="UP000053958"/>
    </source>
</evidence>
<organism evidence="2 3">
    <name type="scientific">Rasamsonia emersonii (strain ATCC 16479 / CBS 393.64 / IMI 116815)</name>
    <dbReference type="NCBI Taxonomy" id="1408163"/>
    <lineage>
        <taxon>Eukaryota</taxon>
        <taxon>Fungi</taxon>
        <taxon>Dikarya</taxon>
        <taxon>Ascomycota</taxon>
        <taxon>Pezizomycotina</taxon>
        <taxon>Eurotiomycetes</taxon>
        <taxon>Eurotiomycetidae</taxon>
        <taxon>Eurotiales</taxon>
        <taxon>Trichocomaceae</taxon>
        <taxon>Rasamsonia</taxon>
    </lineage>
</organism>
<keyword evidence="3" id="KW-1185">Reference proteome</keyword>
<protein>
    <submittedName>
        <fullName evidence="2">Uncharacterized protein</fullName>
    </submittedName>
</protein>